<feature type="domain" description="HNH nuclease" evidence="1">
    <location>
        <begin position="143"/>
        <end position="194"/>
    </location>
</feature>
<keyword evidence="2" id="KW-0378">Hydrolase</keyword>
<gene>
    <name evidence="2" type="ORF">G6N73_18945</name>
</gene>
<dbReference type="InterPro" id="IPR003615">
    <property type="entry name" value="HNH_nuc"/>
</dbReference>
<proteinExistence type="predicted"/>
<name>A0A6G4WF32_9HYPH</name>
<dbReference type="Pfam" id="PF13391">
    <property type="entry name" value="HNH_2"/>
    <property type="match status" value="1"/>
</dbReference>
<dbReference type="AlphaFoldDB" id="A0A6G4WF32"/>
<dbReference type="RefSeq" id="WP_165030371.1">
    <property type="nucleotide sequence ID" value="NZ_JAAKZF010000028.1"/>
</dbReference>
<keyword evidence="3" id="KW-1185">Reference proteome</keyword>
<evidence type="ECO:0000313" key="2">
    <source>
        <dbReference type="EMBL" id="NGO53219.1"/>
    </source>
</evidence>
<evidence type="ECO:0000313" key="3">
    <source>
        <dbReference type="Proteomes" id="UP001642900"/>
    </source>
</evidence>
<accession>A0A6G4WF32</accession>
<keyword evidence="2" id="KW-0255">Endonuclease</keyword>
<organism evidence="2 3">
    <name type="scientific">Allomesorhizobium camelthorni</name>
    <dbReference type="NCBI Taxonomy" id="475069"/>
    <lineage>
        <taxon>Bacteria</taxon>
        <taxon>Pseudomonadati</taxon>
        <taxon>Pseudomonadota</taxon>
        <taxon>Alphaproteobacteria</taxon>
        <taxon>Hyphomicrobiales</taxon>
        <taxon>Phyllobacteriaceae</taxon>
        <taxon>Allomesorhizobium</taxon>
    </lineage>
</organism>
<dbReference type="GO" id="GO:0004519">
    <property type="term" value="F:endonuclease activity"/>
    <property type="evidence" value="ECO:0007669"/>
    <property type="project" value="UniProtKB-KW"/>
</dbReference>
<sequence length="247" mass="28349">MTRRLWTADEVRLAIALYVQIPFGRIHSRNPEIIELSKGIDRSPSSVALKLANLAALDETLPRAGMQNASALDRTVWSEFFQTLLYESHALEESLHSSLTFHEESTNEYVHDGTSLDRFGIAKQRSRQDLFRTMVLSAYDYRCAVTGIEQPELLVAGHIKPWSLEIGRRLDPTNGICLNRLHDRAFDKGLITFEDDGYMVFSPRLKPDTRDKMLQLANAPTLKMPRRFLPDRQLLRFHREHIFSASP</sequence>
<dbReference type="Proteomes" id="UP001642900">
    <property type="component" value="Unassembled WGS sequence"/>
</dbReference>
<reference evidence="2 3" key="1">
    <citation type="submission" date="2020-02" db="EMBL/GenBank/DDBJ databases">
        <title>Genome sequence of strain CCNWXJ40-4.</title>
        <authorList>
            <person name="Gao J."/>
            <person name="Sun J."/>
        </authorList>
    </citation>
    <scope>NUCLEOTIDE SEQUENCE [LARGE SCALE GENOMIC DNA]</scope>
    <source>
        <strain evidence="2 3">CCNWXJ 40-4</strain>
    </source>
</reference>
<dbReference type="EMBL" id="JAAKZF010000028">
    <property type="protein sequence ID" value="NGO53219.1"/>
    <property type="molecule type" value="Genomic_DNA"/>
</dbReference>
<evidence type="ECO:0000259" key="1">
    <source>
        <dbReference type="Pfam" id="PF13391"/>
    </source>
</evidence>
<keyword evidence="2" id="KW-0540">Nuclease</keyword>
<protein>
    <submittedName>
        <fullName evidence="2">HNH endonuclease</fullName>
    </submittedName>
</protein>
<comment type="caution">
    <text evidence="2">The sequence shown here is derived from an EMBL/GenBank/DDBJ whole genome shotgun (WGS) entry which is preliminary data.</text>
</comment>